<accession>A0AAW9QRD8</accession>
<dbReference type="RefSeq" id="WP_332864834.1">
    <property type="nucleotide sequence ID" value="NZ_JBAFSM010000015.1"/>
</dbReference>
<feature type="compositionally biased region" description="Basic and acidic residues" evidence="1">
    <location>
        <begin position="15"/>
        <end position="32"/>
    </location>
</feature>
<protein>
    <submittedName>
        <fullName evidence="2">Uncharacterized protein</fullName>
    </submittedName>
</protein>
<evidence type="ECO:0000313" key="2">
    <source>
        <dbReference type="EMBL" id="MEG3437351.1"/>
    </source>
</evidence>
<dbReference type="Proteomes" id="UP001328733">
    <property type="component" value="Unassembled WGS sequence"/>
</dbReference>
<comment type="caution">
    <text evidence="2">The sequence shown here is derived from an EMBL/GenBank/DDBJ whole genome shotgun (WGS) entry which is preliminary data.</text>
</comment>
<keyword evidence="3" id="KW-1185">Reference proteome</keyword>
<feature type="compositionally biased region" description="Polar residues" evidence="1">
    <location>
        <begin position="33"/>
        <end position="47"/>
    </location>
</feature>
<feature type="region of interest" description="Disordered" evidence="1">
    <location>
        <begin position="1"/>
        <end position="72"/>
    </location>
</feature>
<reference evidence="2 3" key="1">
    <citation type="submission" date="2024-01" db="EMBL/GenBank/DDBJ databases">
        <title>Genomic insights into the taxonomy and metabolism of the cyanobacterium Pannus brasiliensis CCIBt3594.</title>
        <authorList>
            <person name="Machado M."/>
            <person name="Botero N.B."/>
            <person name="Andreote A.P.D."/>
            <person name="Feitosa A.M.T."/>
            <person name="Popin R."/>
            <person name="Sivonen K."/>
            <person name="Fiore M.F."/>
        </authorList>
    </citation>
    <scope>NUCLEOTIDE SEQUENCE [LARGE SCALE GENOMIC DNA]</scope>
    <source>
        <strain evidence="2 3">CCIBt3594</strain>
    </source>
</reference>
<evidence type="ECO:0000313" key="3">
    <source>
        <dbReference type="Proteomes" id="UP001328733"/>
    </source>
</evidence>
<gene>
    <name evidence="2" type="ORF">V0288_09495</name>
</gene>
<sequence>MTKIESPENSGARSAETDRDPSIALEEARNANEGKSPNAAGSTASSTAEDHVPGRSDPEPSDLPSSDHPKPD</sequence>
<name>A0AAW9QRD8_9CHRO</name>
<evidence type="ECO:0000256" key="1">
    <source>
        <dbReference type="SAM" id="MobiDB-lite"/>
    </source>
</evidence>
<feature type="compositionally biased region" description="Basic and acidic residues" evidence="1">
    <location>
        <begin position="48"/>
        <end position="58"/>
    </location>
</feature>
<dbReference type="EMBL" id="JBAFSM010000015">
    <property type="protein sequence ID" value="MEG3437351.1"/>
    <property type="molecule type" value="Genomic_DNA"/>
</dbReference>
<dbReference type="AlphaFoldDB" id="A0AAW9QRD8"/>
<organism evidence="2 3">
    <name type="scientific">Pannus brasiliensis CCIBt3594</name>
    <dbReference type="NCBI Taxonomy" id="1427578"/>
    <lineage>
        <taxon>Bacteria</taxon>
        <taxon>Bacillati</taxon>
        <taxon>Cyanobacteriota</taxon>
        <taxon>Cyanophyceae</taxon>
        <taxon>Oscillatoriophycideae</taxon>
        <taxon>Chroococcales</taxon>
        <taxon>Microcystaceae</taxon>
        <taxon>Pannus</taxon>
    </lineage>
</organism>
<proteinExistence type="predicted"/>